<evidence type="ECO:0000259" key="1">
    <source>
        <dbReference type="Pfam" id="PF01878"/>
    </source>
</evidence>
<sequence>MSRQYWLDIFTGKTWEEFLKNGANESGFRGRRRNTAKRIHPGDYLICYLIGVSRLIGILEVKSELYIDKTSIWEGEDFPCRFKVELIHRLEPKTAIPILELRDKLSLFQGLKSKNAWSGFFRSSPALFNPNDGELLVEAIKQAIANPIVREYDEKKYWRHPKTYESKIGVVTIPEGITDEEVETKKIPKEITTHEEIQWILLKLGSDLGLDVWVARNDRNREYRGKSFQDIPNLRSELPRQFDNATNRTIELIDVLWLQGDAILAAFEVEHTSAIYSGLLRMSDLVSMQPNIKLNLYLVAPDDRREKVMNEINRPTFTRLKPPLPKSCKYISYSQLKKEIEEIGDRIRYMKPEIIEEVAESCEPDES</sequence>
<dbReference type="Gene3D" id="3.10.590.10">
    <property type="entry name" value="ph1033 like domains"/>
    <property type="match status" value="1"/>
</dbReference>
<dbReference type="InterPro" id="IPR002740">
    <property type="entry name" value="EVE_domain"/>
</dbReference>
<protein>
    <recommendedName>
        <fullName evidence="1">EVE domain-containing protein</fullName>
    </recommendedName>
</protein>
<dbReference type="EMBL" id="MT631526">
    <property type="protein sequence ID" value="QNO52966.1"/>
    <property type="molecule type" value="Genomic_DNA"/>
</dbReference>
<dbReference type="AlphaFoldDB" id="A0A7G9YY82"/>
<gene>
    <name evidence="2" type="ORF">IEHOEKMD_00039</name>
</gene>
<accession>A0A7G9YY82</accession>
<reference evidence="2" key="1">
    <citation type="submission" date="2020-06" db="EMBL/GenBank/DDBJ databases">
        <title>Unique genomic features of the anaerobic methanotrophic archaea.</title>
        <authorList>
            <person name="Chadwick G.L."/>
            <person name="Skennerton C.T."/>
            <person name="Laso-Perez R."/>
            <person name="Leu A.O."/>
            <person name="Speth D.R."/>
            <person name="Yu H."/>
            <person name="Morgan-Lang C."/>
            <person name="Hatzenpichler R."/>
            <person name="Goudeau D."/>
            <person name="Malmstrom R."/>
            <person name="Brazelton W.J."/>
            <person name="Woyke T."/>
            <person name="Hallam S.J."/>
            <person name="Tyson G.W."/>
            <person name="Wegener G."/>
            <person name="Boetius A."/>
            <person name="Orphan V."/>
        </authorList>
    </citation>
    <scope>NUCLEOTIDE SEQUENCE</scope>
</reference>
<dbReference type="SUPFAM" id="SSF88697">
    <property type="entry name" value="PUA domain-like"/>
    <property type="match status" value="1"/>
</dbReference>
<feature type="domain" description="EVE" evidence="1">
    <location>
        <begin position="4"/>
        <end position="96"/>
    </location>
</feature>
<organism evidence="2">
    <name type="scientific">Candidatus Methanophagaceae archaeon ANME-1 ERB6</name>
    <dbReference type="NCBI Taxonomy" id="2759912"/>
    <lineage>
        <taxon>Archaea</taxon>
        <taxon>Methanobacteriati</taxon>
        <taxon>Methanobacteriota</taxon>
        <taxon>Stenosarchaea group</taxon>
        <taxon>Methanomicrobia</taxon>
        <taxon>Candidatus Methanophagales</taxon>
        <taxon>Candidatus Methanophagaceae</taxon>
    </lineage>
</organism>
<dbReference type="InterPro" id="IPR015947">
    <property type="entry name" value="PUA-like_sf"/>
</dbReference>
<name>A0A7G9YY82_9EURY</name>
<proteinExistence type="predicted"/>
<evidence type="ECO:0000313" key="2">
    <source>
        <dbReference type="EMBL" id="QNO52966.1"/>
    </source>
</evidence>
<dbReference type="Pfam" id="PF01878">
    <property type="entry name" value="EVE"/>
    <property type="match status" value="1"/>
</dbReference>